<protein>
    <submittedName>
        <fullName evidence="1">Uncharacterized protein</fullName>
    </submittedName>
</protein>
<proteinExistence type="predicted"/>
<organism evidence="1">
    <name type="scientific">mine drainage metagenome</name>
    <dbReference type="NCBI Taxonomy" id="410659"/>
    <lineage>
        <taxon>unclassified sequences</taxon>
        <taxon>metagenomes</taxon>
        <taxon>ecological metagenomes</taxon>
    </lineage>
</organism>
<name>A0A1J5PLW9_9ZZZZ</name>
<dbReference type="EMBL" id="MLJW01005237">
    <property type="protein sequence ID" value="OIQ68556.1"/>
    <property type="molecule type" value="Genomic_DNA"/>
</dbReference>
<accession>A0A1J5PLW9</accession>
<sequence>MIGCRPAAEAMVENSNAQNMLLVSVTATAGITAFSQRPMSFFTGTAPSSREYSV</sequence>
<gene>
    <name evidence="1" type="ORF">GALL_498520</name>
</gene>
<evidence type="ECO:0000313" key="1">
    <source>
        <dbReference type="EMBL" id="OIQ68556.1"/>
    </source>
</evidence>
<reference evidence="1" key="1">
    <citation type="submission" date="2016-10" db="EMBL/GenBank/DDBJ databases">
        <title>Sequence of Gallionella enrichment culture.</title>
        <authorList>
            <person name="Poehlein A."/>
            <person name="Muehling M."/>
            <person name="Daniel R."/>
        </authorList>
    </citation>
    <scope>NUCLEOTIDE SEQUENCE</scope>
</reference>
<comment type="caution">
    <text evidence="1">The sequence shown here is derived from an EMBL/GenBank/DDBJ whole genome shotgun (WGS) entry which is preliminary data.</text>
</comment>
<dbReference type="AlphaFoldDB" id="A0A1J5PLW9"/>